<organism evidence="1 2">
    <name type="scientific">Verminephrobacter aporrectodeae subsp. tuberculatae</name>
    <dbReference type="NCBI Taxonomy" id="1110392"/>
    <lineage>
        <taxon>Bacteria</taxon>
        <taxon>Pseudomonadati</taxon>
        <taxon>Pseudomonadota</taxon>
        <taxon>Betaproteobacteria</taxon>
        <taxon>Burkholderiales</taxon>
        <taxon>Comamonadaceae</taxon>
        <taxon>Verminephrobacter</taxon>
    </lineage>
</organism>
<dbReference type="RefSeq" id="WP_265281285.1">
    <property type="nucleotide sequence ID" value="NZ_QZCW01000001.1"/>
</dbReference>
<keyword evidence="2" id="KW-1185">Reference proteome</keyword>
<name>A0ABT3KQH3_9BURK</name>
<evidence type="ECO:0000313" key="1">
    <source>
        <dbReference type="EMBL" id="MCW5320566.1"/>
    </source>
</evidence>
<comment type="caution">
    <text evidence="1">The sequence shown here is derived from an EMBL/GenBank/DDBJ whole genome shotgun (WGS) entry which is preliminary data.</text>
</comment>
<proteinExistence type="predicted"/>
<accession>A0ABT3KQH3</accession>
<reference evidence="2" key="1">
    <citation type="submission" date="2023-07" db="EMBL/GenBank/DDBJ databases">
        <title>Verminephrobacter genomes.</title>
        <authorList>
            <person name="Lund M.B."/>
        </authorList>
    </citation>
    <scope>NUCLEOTIDE SEQUENCE [LARGE SCALE GENOMIC DNA]</scope>
    <source>
        <strain evidence="2">AtM5-05</strain>
    </source>
</reference>
<evidence type="ECO:0000313" key="2">
    <source>
        <dbReference type="Proteomes" id="UP001208935"/>
    </source>
</evidence>
<sequence>MNDKAIPLNAVRAALAGAIIKRKTVGHELYGKPHCRVAAFTACDPLITSLSCRNANGSRHRLLQLDFGAMHTGDLDRLVQRVRLHKGISEVRRTWGVGLRALRTELSDSVMR</sequence>
<dbReference type="EMBL" id="QZCW01000001">
    <property type="protein sequence ID" value="MCW5320566.1"/>
    <property type="molecule type" value="Genomic_DNA"/>
</dbReference>
<protein>
    <submittedName>
        <fullName evidence="1">Uncharacterized protein</fullName>
    </submittedName>
</protein>
<gene>
    <name evidence="1" type="ORF">D5039_05020</name>
</gene>
<dbReference type="Proteomes" id="UP001208935">
    <property type="component" value="Unassembled WGS sequence"/>
</dbReference>